<dbReference type="Pfam" id="PF05199">
    <property type="entry name" value="GMC_oxred_C"/>
    <property type="match status" value="1"/>
</dbReference>
<evidence type="ECO:0000313" key="7">
    <source>
        <dbReference type="Proteomes" id="UP000223968"/>
    </source>
</evidence>
<dbReference type="PROSITE" id="PS00624">
    <property type="entry name" value="GMC_OXRED_2"/>
    <property type="match status" value="1"/>
</dbReference>
<feature type="active site" description="Proton acceptor" evidence="2">
    <location>
        <position position="608"/>
    </location>
</feature>
<feature type="active site" description="Proton donor" evidence="2">
    <location>
        <position position="565"/>
    </location>
</feature>
<reference evidence="6 7" key="1">
    <citation type="submission" date="2017-10" db="EMBL/GenBank/DDBJ databases">
        <title>Comparative genomics in systemic dimorphic fungi from Ajellomycetaceae.</title>
        <authorList>
            <person name="Munoz J.F."/>
            <person name="Mcewen J.G."/>
            <person name="Clay O.K."/>
            <person name="Cuomo C.A."/>
        </authorList>
    </citation>
    <scope>NUCLEOTIDE SEQUENCE [LARGE SCALE GENOMIC DNA]</scope>
    <source>
        <strain evidence="6 7">UAMH5409</strain>
    </source>
</reference>
<dbReference type="GO" id="GO:0016614">
    <property type="term" value="F:oxidoreductase activity, acting on CH-OH group of donors"/>
    <property type="evidence" value="ECO:0007669"/>
    <property type="project" value="InterPro"/>
</dbReference>
<feature type="signal peptide" evidence="4">
    <location>
        <begin position="1"/>
        <end position="25"/>
    </location>
</feature>
<dbReference type="PIRSF" id="PIRSF000137">
    <property type="entry name" value="Alcohol_oxidase"/>
    <property type="match status" value="1"/>
</dbReference>
<feature type="chain" id="PRO_5013151858" description="Glucose-methanol-choline oxidoreductase N-terminal domain-containing protein" evidence="4">
    <location>
        <begin position="26"/>
        <end position="632"/>
    </location>
</feature>
<sequence>MFPSFLPSGVGCALLLFASLATSAAVPNGDQPERLAGKRPGYGDDEYDYIIVGGGLTGLVAANRLSENPFVSVLVLEYGVIDRSNTTQIPMLGTSLDMGLLYSIKSAPEPGLGGNSYSVMAGAVAGGGSTVNGMTYDRASAADYDSWEQLGNFGWGWRGLLPYFKKSADFNPPPREIVEEYKYTFDESAFGRRSPLKVTYPHWQVPDTYKMIDAFTEMGIPFIEEHAEGNAIGQFWSPATIDDKTMTRSSSLTAYYDIASWRRNLKMLTEHQVIELTFEGDSTVVSGVKAIDRKAGKEVTFSAKKEVILAAGAIHTPQILQLSGIGPKDVVEAAGIKSRVDLPAVGSNFQDHPVAYLNWNVTNSYPAPDIMTTNETFAAEALQQYLKHKTGPYTKAQANTIAFLSLPMITDQTEALIKSLKEQKSTAHLPDVYSNEELLAGFEAQRRILAKQLGEGSVAALEMPFGGIGAMPNSIQKPLSRGTIHLNASNPLSEPIVTFNALQNPFDRTQLFTFIEFTRRYWKSKTLTGMQPKEVSPGEDAKTQEEIIAKLVAGGAMSMSPSFAHPSCSCPMMPRDKGGCVSPDLLVYGTNKLSIIDASIIPIIPAAHLQAGMYAIAEKAADIIKFRALWPW</sequence>
<dbReference type="InterPro" id="IPR036188">
    <property type="entry name" value="FAD/NAD-bd_sf"/>
</dbReference>
<feature type="domain" description="Glucose-methanol-choline oxidoreductase N-terminal" evidence="5">
    <location>
        <begin position="312"/>
        <end position="326"/>
    </location>
</feature>
<dbReference type="InterPro" id="IPR007867">
    <property type="entry name" value="GMC_OxRtase_C"/>
</dbReference>
<dbReference type="AlphaFoldDB" id="A0A2B7WNM9"/>
<gene>
    <name evidence="6" type="ORF">AJ79_08048</name>
</gene>
<feature type="binding site" evidence="3">
    <location>
        <position position="124"/>
    </location>
    <ligand>
        <name>FAD</name>
        <dbReference type="ChEBI" id="CHEBI:57692"/>
    </ligand>
</feature>
<dbReference type="SUPFAM" id="SSF54373">
    <property type="entry name" value="FAD-linked reductases, C-terminal domain"/>
    <property type="match status" value="1"/>
</dbReference>
<evidence type="ECO:0000256" key="4">
    <source>
        <dbReference type="SAM" id="SignalP"/>
    </source>
</evidence>
<dbReference type="InterPro" id="IPR000172">
    <property type="entry name" value="GMC_OxRdtase_N"/>
</dbReference>
<name>A0A2B7WNM9_9EURO</name>
<evidence type="ECO:0000256" key="2">
    <source>
        <dbReference type="PIRSR" id="PIRSR000137-1"/>
    </source>
</evidence>
<feature type="binding site" evidence="3">
    <location>
        <position position="273"/>
    </location>
    <ligand>
        <name>FAD</name>
        <dbReference type="ChEBI" id="CHEBI:57692"/>
    </ligand>
</feature>
<proteinExistence type="inferred from homology"/>
<dbReference type="InterPro" id="IPR012132">
    <property type="entry name" value="GMC_OxRdtase"/>
</dbReference>
<dbReference type="SUPFAM" id="SSF51905">
    <property type="entry name" value="FAD/NAD(P)-binding domain"/>
    <property type="match status" value="1"/>
</dbReference>
<evidence type="ECO:0000259" key="5">
    <source>
        <dbReference type="PROSITE" id="PS00624"/>
    </source>
</evidence>
<dbReference type="EMBL" id="PDNB01000178">
    <property type="protein sequence ID" value="PGH00984.1"/>
    <property type="molecule type" value="Genomic_DNA"/>
</dbReference>
<dbReference type="STRING" id="1447875.A0A2B7WNM9"/>
<keyword evidence="7" id="KW-1185">Reference proteome</keyword>
<evidence type="ECO:0000313" key="6">
    <source>
        <dbReference type="EMBL" id="PGH00984.1"/>
    </source>
</evidence>
<dbReference type="Gene3D" id="3.30.560.10">
    <property type="entry name" value="Glucose Oxidase, domain 3"/>
    <property type="match status" value="1"/>
</dbReference>
<protein>
    <recommendedName>
        <fullName evidence="5">Glucose-methanol-choline oxidoreductase N-terminal domain-containing protein</fullName>
    </recommendedName>
</protein>
<keyword evidence="3" id="KW-0285">Flavoprotein</keyword>
<dbReference type="GO" id="GO:0044550">
    <property type="term" value="P:secondary metabolite biosynthetic process"/>
    <property type="evidence" value="ECO:0007669"/>
    <property type="project" value="TreeGrafter"/>
</dbReference>
<dbReference type="OrthoDB" id="269227at2759"/>
<dbReference type="Proteomes" id="UP000223968">
    <property type="component" value="Unassembled WGS sequence"/>
</dbReference>
<dbReference type="PANTHER" id="PTHR11552">
    <property type="entry name" value="GLUCOSE-METHANOL-CHOLINE GMC OXIDOREDUCTASE"/>
    <property type="match status" value="1"/>
</dbReference>
<keyword evidence="4" id="KW-0732">Signal</keyword>
<comment type="cofactor">
    <cofactor evidence="3">
        <name>FAD</name>
        <dbReference type="ChEBI" id="CHEBI:57692"/>
    </cofactor>
</comment>
<dbReference type="Pfam" id="PF00732">
    <property type="entry name" value="GMC_oxred_N"/>
    <property type="match status" value="1"/>
</dbReference>
<dbReference type="GO" id="GO:0050660">
    <property type="term" value="F:flavin adenine dinucleotide binding"/>
    <property type="evidence" value="ECO:0007669"/>
    <property type="project" value="InterPro"/>
</dbReference>
<accession>A0A2B7WNM9</accession>
<keyword evidence="3" id="KW-0274">FAD</keyword>
<evidence type="ECO:0000256" key="1">
    <source>
        <dbReference type="ARBA" id="ARBA00010790"/>
    </source>
</evidence>
<evidence type="ECO:0000256" key="3">
    <source>
        <dbReference type="PIRSR" id="PIRSR000137-2"/>
    </source>
</evidence>
<comment type="similarity">
    <text evidence="1">Belongs to the GMC oxidoreductase family.</text>
</comment>
<comment type="caution">
    <text evidence="6">The sequence shown here is derived from an EMBL/GenBank/DDBJ whole genome shotgun (WGS) entry which is preliminary data.</text>
</comment>
<dbReference type="Gene3D" id="3.50.50.60">
    <property type="entry name" value="FAD/NAD(P)-binding domain"/>
    <property type="match status" value="1"/>
</dbReference>
<dbReference type="PANTHER" id="PTHR11552:SF115">
    <property type="entry name" value="DEHYDROGENASE XPTC-RELATED"/>
    <property type="match status" value="1"/>
</dbReference>
<organism evidence="6 7">
    <name type="scientific">Helicocarpus griseus UAMH5409</name>
    <dbReference type="NCBI Taxonomy" id="1447875"/>
    <lineage>
        <taxon>Eukaryota</taxon>
        <taxon>Fungi</taxon>
        <taxon>Dikarya</taxon>
        <taxon>Ascomycota</taxon>
        <taxon>Pezizomycotina</taxon>
        <taxon>Eurotiomycetes</taxon>
        <taxon>Eurotiomycetidae</taxon>
        <taxon>Onygenales</taxon>
        <taxon>Ajellomycetaceae</taxon>
        <taxon>Helicocarpus</taxon>
    </lineage>
</organism>